<dbReference type="Pfam" id="PF08281">
    <property type="entry name" value="Sigma70_r4_2"/>
    <property type="match status" value="1"/>
</dbReference>
<evidence type="ECO:0000259" key="5">
    <source>
        <dbReference type="Pfam" id="PF04542"/>
    </source>
</evidence>
<dbReference type="OrthoDB" id="799938at2"/>
<dbReference type="Gene3D" id="1.10.10.10">
    <property type="entry name" value="Winged helix-like DNA-binding domain superfamily/Winged helix DNA-binding domain"/>
    <property type="match status" value="1"/>
</dbReference>
<comment type="similarity">
    <text evidence="1">Belongs to the sigma-70 factor family. ECF subfamily.</text>
</comment>
<dbReference type="SUPFAM" id="SSF88659">
    <property type="entry name" value="Sigma3 and sigma4 domains of RNA polymerase sigma factors"/>
    <property type="match status" value="1"/>
</dbReference>
<organism evidence="7 8">
    <name type="scientific">Chitinophaga jiangningensis</name>
    <dbReference type="NCBI Taxonomy" id="1419482"/>
    <lineage>
        <taxon>Bacteria</taxon>
        <taxon>Pseudomonadati</taxon>
        <taxon>Bacteroidota</taxon>
        <taxon>Chitinophagia</taxon>
        <taxon>Chitinophagales</taxon>
        <taxon>Chitinophagaceae</taxon>
        <taxon>Chitinophaga</taxon>
    </lineage>
</organism>
<reference evidence="7 8" key="1">
    <citation type="submission" date="2016-11" db="EMBL/GenBank/DDBJ databases">
        <authorList>
            <person name="Jaros S."/>
            <person name="Januszkiewicz K."/>
            <person name="Wedrychowicz H."/>
        </authorList>
    </citation>
    <scope>NUCLEOTIDE SEQUENCE [LARGE SCALE GENOMIC DNA]</scope>
    <source>
        <strain evidence="7 8">DSM 27406</strain>
    </source>
</reference>
<dbReference type="PANTHER" id="PTHR43133">
    <property type="entry name" value="RNA POLYMERASE ECF-TYPE SIGMA FACTO"/>
    <property type="match status" value="1"/>
</dbReference>
<protein>
    <submittedName>
        <fullName evidence="7">RNA polymerase sigma-70 factor, ECF subfamily</fullName>
    </submittedName>
</protein>
<dbReference type="InterPro" id="IPR039425">
    <property type="entry name" value="RNA_pol_sigma-70-like"/>
</dbReference>
<dbReference type="GO" id="GO:0003677">
    <property type="term" value="F:DNA binding"/>
    <property type="evidence" value="ECO:0007669"/>
    <property type="project" value="InterPro"/>
</dbReference>
<dbReference type="SUPFAM" id="SSF88946">
    <property type="entry name" value="Sigma2 domain of RNA polymerase sigma factors"/>
    <property type="match status" value="1"/>
</dbReference>
<dbReference type="GO" id="GO:0006352">
    <property type="term" value="P:DNA-templated transcription initiation"/>
    <property type="evidence" value="ECO:0007669"/>
    <property type="project" value="InterPro"/>
</dbReference>
<evidence type="ECO:0000313" key="7">
    <source>
        <dbReference type="EMBL" id="SHM46834.1"/>
    </source>
</evidence>
<keyword evidence="8" id="KW-1185">Reference proteome</keyword>
<dbReference type="InterPro" id="IPR036388">
    <property type="entry name" value="WH-like_DNA-bd_sf"/>
</dbReference>
<keyword evidence="3" id="KW-0731">Sigma factor</keyword>
<dbReference type="STRING" id="1419482.SAMN05444266_108183"/>
<gene>
    <name evidence="7" type="ORF">SAMN05444266_108183</name>
</gene>
<dbReference type="InterPro" id="IPR014284">
    <property type="entry name" value="RNA_pol_sigma-70_dom"/>
</dbReference>
<accession>A0A1M7J192</accession>
<dbReference type="InterPro" id="IPR007627">
    <property type="entry name" value="RNA_pol_sigma70_r2"/>
</dbReference>
<dbReference type="RefSeq" id="WP_073085074.1">
    <property type="nucleotide sequence ID" value="NZ_FRBL01000008.1"/>
</dbReference>
<evidence type="ECO:0000256" key="1">
    <source>
        <dbReference type="ARBA" id="ARBA00010641"/>
    </source>
</evidence>
<dbReference type="InterPro" id="IPR013249">
    <property type="entry name" value="RNA_pol_sigma70_r4_t2"/>
</dbReference>
<dbReference type="InterPro" id="IPR013324">
    <property type="entry name" value="RNA_pol_sigma_r3/r4-like"/>
</dbReference>
<sequence length="191" mass="22230">MGLISIDNERDILNQIANSDEQAFTVLFNGYVHQTGKIVYAITGSKEQTEEIVQDVFLKVWNERAKLPAIQKFNAYLFILLRNHTINYINKLITERKHQQQYSKFILHTPDQPETAATHEHLEKAIERLPSQQKTVFLLRAQGYKNPEIADKMNLSTDSVKKYNQLALKFLQRMISIKVHIAFAIFLFKKP</sequence>
<proteinExistence type="inferred from homology"/>
<evidence type="ECO:0000256" key="2">
    <source>
        <dbReference type="ARBA" id="ARBA00023015"/>
    </source>
</evidence>
<evidence type="ECO:0000256" key="3">
    <source>
        <dbReference type="ARBA" id="ARBA00023082"/>
    </source>
</evidence>
<feature type="domain" description="RNA polymerase sigma factor 70 region 4 type 2" evidence="6">
    <location>
        <begin position="122"/>
        <end position="171"/>
    </location>
</feature>
<dbReference type="PANTHER" id="PTHR43133:SF46">
    <property type="entry name" value="RNA POLYMERASE SIGMA-70 FACTOR ECF SUBFAMILY"/>
    <property type="match status" value="1"/>
</dbReference>
<evidence type="ECO:0000259" key="6">
    <source>
        <dbReference type="Pfam" id="PF08281"/>
    </source>
</evidence>
<evidence type="ECO:0000256" key="4">
    <source>
        <dbReference type="ARBA" id="ARBA00023163"/>
    </source>
</evidence>
<keyword evidence="2" id="KW-0805">Transcription regulation</keyword>
<dbReference type="Pfam" id="PF04542">
    <property type="entry name" value="Sigma70_r2"/>
    <property type="match status" value="1"/>
</dbReference>
<dbReference type="AlphaFoldDB" id="A0A1M7J192"/>
<keyword evidence="4" id="KW-0804">Transcription</keyword>
<dbReference type="InterPro" id="IPR013325">
    <property type="entry name" value="RNA_pol_sigma_r2"/>
</dbReference>
<evidence type="ECO:0000313" key="8">
    <source>
        <dbReference type="Proteomes" id="UP000184420"/>
    </source>
</evidence>
<dbReference type="EMBL" id="FRBL01000008">
    <property type="protein sequence ID" value="SHM46834.1"/>
    <property type="molecule type" value="Genomic_DNA"/>
</dbReference>
<dbReference type="Proteomes" id="UP000184420">
    <property type="component" value="Unassembled WGS sequence"/>
</dbReference>
<name>A0A1M7J192_9BACT</name>
<dbReference type="Gene3D" id="1.10.1740.10">
    <property type="match status" value="1"/>
</dbReference>
<dbReference type="GO" id="GO:0016987">
    <property type="term" value="F:sigma factor activity"/>
    <property type="evidence" value="ECO:0007669"/>
    <property type="project" value="UniProtKB-KW"/>
</dbReference>
<dbReference type="NCBIfam" id="TIGR02937">
    <property type="entry name" value="sigma70-ECF"/>
    <property type="match status" value="1"/>
</dbReference>
<feature type="domain" description="RNA polymerase sigma-70 region 2" evidence="5">
    <location>
        <begin position="36"/>
        <end position="91"/>
    </location>
</feature>